<feature type="site" description="Involved in the stabilization of negative charge on the oxyanion by the formation of the oxyanion hole" evidence="6">
    <location>
        <position position="159"/>
    </location>
</feature>
<dbReference type="PANTHER" id="PTHR23100">
    <property type="entry name" value="ARGININE BIOSYNTHESIS BIFUNCTIONAL PROTEIN ARGJ"/>
    <property type="match status" value="1"/>
</dbReference>
<keyword evidence="9" id="KW-1185">Reference proteome</keyword>
<dbReference type="HAMAP" id="MF_01106">
    <property type="entry name" value="ArgJ"/>
    <property type="match status" value="1"/>
</dbReference>
<feature type="site" description="Cleavage; by autolysis" evidence="6">
    <location>
        <begin position="237"/>
        <end position="238"/>
    </location>
</feature>
<gene>
    <name evidence="6 8" type="primary">argJ</name>
    <name evidence="8" type="ORF">LPT13_11535</name>
</gene>
<dbReference type="Gene3D" id="3.10.20.340">
    <property type="entry name" value="ArgJ beta chain, C-terminal domain"/>
    <property type="match status" value="1"/>
</dbReference>
<evidence type="ECO:0000256" key="2">
    <source>
        <dbReference type="ARBA" id="ARBA00011475"/>
    </source>
</evidence>
<comment type="pathway">
    <text evidence="6">Amino-acid biosynthesis; L-arginine biosynthesis; N(2)-acetyl-L-ornithine from L-glutamate: step 1/4.</text>
</comment>
<keyword evidence="5 6" id="KW-0012">Acyltransferase</keyword>
<dbReference type="EC" id="2.3.1.1" evidence="6"/>
<feature type="active site" description="Nucleophile" evidence="6">
    <location>
        <position position="238"/>
    </location>
</feature>
<dbReference type="CDD" id="cd02152">
    <property type="entry name" value="OAT"/>
    <property type="match status" value="1"/>
</dbReference>
<accession>A0ABS9WJC9</accession>
<feature type="site" description="Involved in the stabilization of negative charge on the oxyanion by the formation of the oxyanion hole" evidence="6">
    <location>
        <position position="160"/>
    </location>
</feature>
<comment type="subunit">
    <text evidence="2 6">Heterotetramer of two alpha and two beta chains.</text>
</comment>
<feature type="compositionally biased region" description="Low complexity" evidence="7">
    <location>
        <begin position="1"/>
        <end position="22"/>
    </location>
</feature>
<feature type="region of interest" description="Disordered" evidence="7">
    <location>
        <begin position="1"/>
        <end position="32"/>
    </location>
</feature>
<feature type="binding site" evidence="6">
    <location>
        <position position="238"/>
    </location>
    <ligand>
        <name>substrate</name>
    </ligand>
</feature>
<keyword evidence="4 6" id="KW-0068">Autocatalytic cleavage</keyword>
<feature type="compositionally biased region" description="Pro residues" evidence="7">
    <location>
        <begin position="23"/>
        <end position="32"/>
    </location>
</feature>
<dbReference type="GO" id="GO:0004358">
    <property type="term" value="F:L-glutamate N-acetyltransferase activity, acting on acetyl-L-ornithine as donor"/>
    <property type="evidence" value="ECO:0007669"/>
    <property type="project" value="UniProtKB-EC"/>
</dbReference>
<name>A0ABS9WJC9_9ACTN</name>
<feature type="binding site" evidence="6">
    <location>
        <position position="448"/>
    </location>
    <ligand>
        <name>substrate</name>
    </ligand>
</feature>
<comment type="catalytic activity">
    <reaction evidence="6">
        <text>N(2)-acetyl-L-ornithine + L-glutamate = N-acetyl-L-glutamate + L-ornithine</text>
        <dbReference type="Rhea" id="RHEA:15349"/>
        <dbReference type="ChEBI" id="CHEBI:29985"/>
        <dbReference type="ChEBI" id="CHEBI:44337"/>
        <dbReference type="ChEBI" id="CHEBI:46911"/>
        <dbReference type="ChEBI" id="CHEBI:57805"/>
        <dbReference type="EC" id="2.3.1.35"/>
    </reaction>
</comment>
<feature type="binding site" evidence="6">
    <location>
        <position position="326"/>
    </location>
    <ligand>
        <name>substrate</name>
    </ligand>
</feature>
<comment type="similarity">
    <text evidence="1 6">Belongs to the ArgJ family.</text>
</comment>
<comment type="subcellular location">
    <subcellularLocation>
        <location evidence="6">Cytoplasm</location>
    </subcellularLocation>
</comment>
<evidence type="ECO:0000256" key="1">
    <source>
        <dbReference type="ARBA" id="ARBA00006774"/>
    </source>
</evidence>
<evidence type="ECO:0000256" key="3">
    <source>
        <dbReference type="ARBA" id="ARBA00022679"/>
    </source>
</evidence>
<comment type="caution">
    <text evidence="8">The sequence shown here is derived from an EMBL/GenBank/DDBJ whole genome shotgun (WGS) entry which is preliminary data.</text>
</comment>
<comment type="catalytic activity">
    <reaction evidence="6">
        <text>L-glutamate + acetyl-CoA = N-acetyl-L-glutamate + CoA + H(+)</text>
        <dbReference type="Rhea" id="RHEA:24292"/>
        <dbReference type="ChEBI" id="CHEBI:15378"/>
        <dbReference type="ChEBI" id="CHEBI:29985"/>
        <dbReference type="ChEBI" id="CHEBI:44337"/>
        <dbReference type="ChEBI" id="CHEBI:57287"/>
        <dbReference type="ChEBI" id="CHEBI:57288"/>
        <dbReference type="EC" id="2.3.1.1"/>
    </reaction>
</comment>
<evidence type="ECO:0000256" key="5">
    <source>
        <dbReference type="ARBA" id="ARBA00023315"/>
    </source>
</evidence>
<reference evidence="8" key="1">
    <citation type="submission" date="2021-11" db="EMBL/GenBank/DDBJ databases">
        <title>A Novel Adlercreutzia Species, isolated from a Allomyrina dichotoma larva feces.</title>
        <authorList>
            <person name="Suh M.K."/>
        </authorList>
    </citation>
    <scope>NUCLEOTIDE SEQUENCE</scope>
    <source>
        <strain evidence="8">JBNU-10</strain>
    </source>
</reference>
<evidence type="ECO:0000256" key="4">
    <source>
        <dbReference type="ARBA" id="ARBA00022813"/>
    </source>
</evidence>
<dbReference type="InterPro" id="IPR042195">
    <property type="entry name" value="ArgJ_beta_C"/>
</dbReference>
<dbReference type="NCBIfam" id="NF003802">
    <property type="entry name" value="PRK05388.1"/>
    <property type="match status" value="1"/>
</dbReference>
<sequence length="453" mass="45303">MDNEKAAAGVASTAGAPGTPGEPVRPLPPAAPAPDALAAVPGGGVAAALGFRAAGVHAGFRDDPERLDLALVVADEPCAAAAVFTRNVFCAAPVQVNREKLDEGGPGAPSYGTARAVVVNSGVANAATGERGREAARAMASITADAVGCPASEVLVASTGVIGVHLPLEPFRTGVPEAVATASRAGGAAAARAIMTTDTRPKECAVTFDGDDVGYPGARFTVGAMAKGSGMIMPDMATMIAVVTTDAPVLAADLAPALRAAADASFNRVTVDSDTSTNDSCFLLASGAAAPGAPPMAPGTPAFARLAQALDQVCVTLARAMAADGEGATRLITVTVRGAADPADAQAAARTVANSPLVKTAVYGHDANWGRVAAALGRSGAAFRQEDVAIDILGLPVCRGGLTVPFDEDEALRRFESPEVAITADLGAGSAEATVWTCDFSHDYVSINGDYRS</sequence>
<keyword evidence="6" id="KW-0028">Amino-acid biosynthesis</keyword>
<feature type="binding site" evidence="6">
    <location>
        <position position="196"/>
    </location>
    <ligand>
        <name>substrate</name>
    </ligand>
</feature>
<dbReference type="InterPro" id="IPR016117">
    <property type="entry name" value="ArgJ-like_dom_sf"/>
</dbReference>
<keyword evidence="6" id="KW-0963">Cytoplasm</keyword>
<proteinExistence type="inferred from homology"/>
<dbReference type="Pfam" id="PF01960">
    <property type="entry name" value="ArgJ"/>
    <property type="match status" value="1"/>
</dbReference>
<feature type="chain" id="PRO_5044942025" description="Arginine biosynthesis bifunctional protein ArgJ beta chain" evidence="6">
    <location>
        <begin position="238"/>
        <end position="453"/>
    </location>
</feature>
<dbReference type="Gene3D" id="3.60.70.12">
    <property type="entry name" value="L-amino peptidase D-ALA esterase/amidase"/>
    <property type="match status" value="1"/>
</dbReference>
<evidence type="ECO:0000256" key="7">
    <source>
        <dbReference type="SAM" id="MobiDB-lite"/>
    </source>
</evidence>
<dbReference type="EMBL" id="JAJMLW010000004">
    <property type="protein sequence ID" value="MCI2242978.1"/>
    <property type="molecule type" value="Genomic_DNA"/>
</dbReference>
<dbReference type="PANTHER" id="PTHR23100:SF0">
    <property type="entry name" value="ARGININE BIOSYNTHESIS BIFUNCTIONAL PROTEIN ARGJ, MITOCHONDRIAL"/>
    <property type="match status" value="1"/>
</dbReference>
<dbReference type="NCBIfam" id="TIGR00120">
    <property type="entry name" value="ArgJ"/>
    <property type="match status" value="1"/>
</dbReference>
<comment type="function">
    <text evidence="6">Catalyzes two activities which are involved in the cyclic version of arginine biosynthesis: the synthesis of N-acetylglutamate from glutamate and acetyl-CoA as the acetyl donor, and of ornithine by transacetylation between N(2)-acetylornithine and glutamate.</text>
</comment>
<dbReference type="RefSeq" id="WP_242166550.1">
    <property type="nucleotide sequence ID" value="NZ_JAJMLW010000004.1"/>
</dbReference>
<feature type="chain" id="PRO_5044942026" description="Arginine biosynthesis bifunctional protein ArgJ alpha chain" evidence="6">
    <location>
        <begin position="1"/>
        <end position="237"/>
    </location>
</feature>
<keyword evidence="6" id="KW-0055">Arginine biosynthesis</keyword>
<feature type="binding site" evidence="6">
    <location>
        <position position="227"/>
    </location>
    <ligand>
        <name>substrate</name>
    </ligand>
</feature>
<keyword evidence="6" id="KW-0511">Multifunctional enzyme</keyword>
<keyword evidence="3 6" id="KW-0808">Transferase</keyword>
<feature type="binding site" evidence="6">
    <location>
        <position position="453"/>
    </location>
    <ligand>
        <name>substrate</name>
    </ligand>
</feature>
<evidence type="ECO:0000313" key="8">
    <source>
        <dbReference type="EMBL" id="MCI2242978.1"/>
    </source>
</evidence>
<evidence type="ECO:0000313" key="9">
    <source>
        <dbReference type="Proteomes" id="UP001430755"/>
    </source>
</evidence>
<dbReference type="InterPro" id="IPR002813">
    <property type="entry name" value="Arg_biosynth_ArgJ"/>
</dbReference>
<dbReference type="EC" id="2.3.1.35" evidence="6"/>
<dbReference type="Proteomes" id="UP001430755">
    <property type="component" value="Unassembled WGS sequence"/>
</dbReference>
<organism evidence="8 9">
    <name type="scientific">Adlercreutzia faecimuris</name>
    <dbReference type="NCBI Taxonomy" id="2897341"/>
    <lineage>
        <taxon>Bacteria</taxon>
        <taxon>Bacillati</taxon>
        <taxon>Actinomycetota</taxon>
        <taxon>Coriobacteriia</taxon>
        <taxon>Eggerthellales</taxon>
        <taxon>Eggerthellaceae</taxon>
        <taxon>Adlercreutzia</taxon>
    </lineage>
</organism>
<comment type="pathway">
    <text evidence="6">Amino-acid biosynthesis; L-arginine biosynthesis; L-ornithine and N-acetyl-L-glutamate from L-glutamate and N(2)-acetyl-L-ornithine (cyclic): step 1/1.</text>
</comment>
<evidence type="ECO:0000256" key="6">
    <source>
        <dbReference type="HAMAP-Rule" id="MF_01106"/>
    </source>
</evidence>
<dbReference type="SUPFAM" id="SSF56266">
    <property type="entry name" value="DmpA/ArgJ-like"/>
    <property type="match status" value="1"/>
</dbReference>
<protein>
    <recommendedName>
        <fullName evidence="6">Arginine biosynthesis bifunctional protein ArgJ</fullName>
    </recommendedName>
    <domain>
        <recommendedName>
            <fullName evidence="6">Glutamate N-acetyltransferase</fullName>
            <ecNumber evidence="6">2.3.1.35</ecNumber>
        </recommendedName>
        <alternativeName>
            <fullName evidence="6">Ornithine acetyltransferase</fullName>
            <shortName evidence="6">OATase</shortName>
        </alternativeName>
        <alternativeName>
            <fullName evidence="6">Ornithine transacetylase</fullName>
        </alternativeName>
    </domain>
    <domain>
        <recommendedName>
            <fullName evidence="6">Amino-acid acetyltransferase</fullName>
            <ecNumber evidence="6">2.3.1.1</ecNumber>
        </recommendedName>
        <alternativeName>
            <fullName evidence="6">N-acetylglutamate synthase</fullName>
            <shortName evidence="6">AGSase</shortName>
        </alternativeName>
    </domain>
    <component>
        <recommendedName>
            <fullName evidence="6">Arginine biosynthesis bifunctional protein ArgJ alpha chain</fullName>
        </recommendedName>
    </component>
    <component>
        <recommendedName>
            <fullName evidence="6">Arginine biosynthesis bifunctional protein ArgJ beta chain</fullName>
        </recommendedName>
    </component>
</protein>